<evidence type="ECO:0000313" key="1">
    <source>
        <dbReference type="EMBL" id="GAY57169.1"/>
    </source>
</evidence>
<dbReference type="PANTHER" id="PTHR19308:SF58">
    <property type="entry name" value="POLYKETIDE CYCLASE_DEHYDRASE AND LIPID TRANSPORT SUPERFAMILY PROTEIN"/>
    <property type="match status" value="1"/>
</dbReference>
<sequence length="266" mass="29837">MVDVIRDCYDVVMAPLMGLRNCWGSLLAGHGNQMEWSPCNTELNVSLEFTPEKVVMISFGMMFSFEVDDIDREYIIGRRIWESGRSYYCVTKGVPYTSVPRRNKPKRVDLFYSSWYIRAVESRRGDGQLTACEVILFHHEDMGIPWEIAKLGVRQGMWGAVKKFDPALRAYVKERASGASLSRCAYMAQINTKVSADYLRTLQNCTNDLSVVEASDSSEKPGGRNIPKLLIVGGAIALACSIDKGLLTKAVIFGVARRFAKIGRRL</sequence>
<keyword evidence="2" id="KW-1185">Reference proteome</keyword>
<dbReference type="Proteomes" id="UP000236630">
    <property type="component" value="Unassembled WGS sequence"/>
</dbReference>
<name>A0A2H5PXS0_CITUN</name>
<evidence type="ECO:0008006" key="3">
    <source>
        <dbReference type="Google" id="ProtNLM"/>
    </source>
</evidence>
<accession>A0A2H5PXS0</accession>
<evidence type="ECO:0000313" key="2">
    <source>
        <dbReference type="Proteomes" id="UP000236630"/>
    </source>
</evidence>
<proteinExistence type="predicted"/>
<gene>
    <name evidence="1" type="ORF">CUMW_177350</name>
</gene>
<dbReference type="EMBL" id="BDQV01000155">
    <property type="protein sequence ID" value="GAY57169.1"/>
    <property type="molecule type" value="Genomic_DNA"/>
</dbReference>
<reference evidence="1 2" key="1">
    <citation type="journal article" date="2017" name="Front. Genet.">
        <title>Draft sequencing of the heterozygous diploid genome of Satsuma (Citrus unshiu Marc.) using a hybrid assembly approach.</title>
        <authorList>
            <person name="Shimizu T."/>
            <person name="Tanizawa Y."/>
            <person name="Mochizuki T."/>
            <person name="Nagasaki H."/>
            <person name="Yoshioka T."/>
            <person name="Toyoda A."/>
            <person name="Fujiyama A."/>
            <person name="Kaminuma E."/>
            <person name="Nakamura Y."/>
        </authorList>
    </citation>
    <scope>NUCLEOTIDE SEQUENCE [LARGE SCALE GENOMIC DNA]</scope>
    <source>
        <strain evidence="2">cv. Miyagawa wase</strain>
    </source>
</reference>
<dbReference type="PANTHER" id="PTHR19308">
    <property type="entry name" value="PHOSPHATIDYLCHOLINE TRANSFER PROTEIN"/>
    <property type="match status" value="1"/>
</dbReference>
<organism evidence="1 2">
    <name type="scientific">Citrus unshiu</name>
    <name type="common">Satsuma mandarin</name>
    <name type="synonym">Citrus nobilis var. unshiu</name>
    <dbReference type="NCBI Taxonomy" id="55188"/>
    <lineage>
        <taxon>Eukaryota</taxon>
        <taxon>Viridiplantae</taxon>
        <taxon>Streptophyta</taxon>
        <taxon>Embryophyta</taxon>
        <taxon>Tracheophyta</taxon>
        <taxon>Spermatophyta</taxon>
        <taxon>Magnoliopsida</taxon>
        <taxon>eudicotyledons</taxon>
        <taxon>Gunneridae</taxon>
        <taxon>Pentapetalae</taxon>
        <taxon>rosids</taxon>
        <taxon>malvids</taxon>
        <taxon>Sapindales</taxon>
        <taxon>Rutaceae</taxon>
        <taxon>Aurantioideae</taxon>
        <taxon>Citrus</taxon>
    </lineage>
</organism>
<dbReference type="InterPro" id="IPR023393">
    <property type="entry name" value="START-like_dom_sf"/>
</dbReference>
<dbReference type="InterPro" id="IPR051213">
    <property type="entry name" value="START_lipid_transfer"/>
</dbReference>
<dbReference type="STRING" id="55188.A0A2H5PXS0"/>
<comment type="caution">
    <text evidence="1">The sequence shown here is derived from an EMBL/GenBank/DDBJ whole genome shotgun (WGS) entry which is preliminary data.</text>
</comment>
<dbReference type="Gene3D" id="3.30.530.20">
    <property type="match status" value="1"/>
</dbReference>
<dbReference type="SUPFAM" id="SSF55961">
    <property type="entry name" value="Bet v1-like"/>
    <property type="match status" value="1"/>
</dbReference>
<protein>
    <recommendedName>
        <fullName evidence="3">START domain-containing protein</fullName>
    </recommendedName>
</protein>
<dbReference type="AlphaFoldDB" id="A0A2H5PXS0"/>